<feature type="domain" description="EAL" evidence="1">
    <location>
        <begin position="159"/>
        <end position="401"/>
    </location>
</feature>
<dbReference type="InterPro" id="IPR035919">
    <property type="entry name" value="EAL_sf"/>
</dbReference>
<dbReference type="SUPFAM" id="SSF141868">
    <property type="entry name" value="EAL domain-like"/>
    <property type="match status" value="1"/>
</dbReference>
<protein>
    <submittedName>
        <fullName evidence="2">EAL domain-containing protein</fullName>
    </submittedName>
</protein>
<evidence type="ECO:0000313" key="3">
    <source>
        <dbReference type="Proteomes" id="UP000265750"/>
    </source>
</evidence>
<dbReference type="Pfam" id="PF00563">
    <property type="entry name" value="EAL"/>
    <property type="match status" value="1"/>
</dbReference>
<dbReference type="Gene3D" id="3.20.20.450">
    <property type="entry name" value="EAL domain"/>
    <property type="match status" value="1"/>
</dbReference>
<proteinExistence type="predicted"/>
<dbReference type="RefSeq" id="WP_119538820.1">
    <property type="nucleotide sequence ID" value="NZ_QYRN01000002.1"/>
</dbReference>
<comment type="caution">
    <text evidence="2">The sequence shown here is derived from an EMBL/GenBank/DDBJ whole genome shotgun (WGS) entry which is preliminary data.</text>
</comment>
<dbReference type="OrthoDB" id="9814202at2"/>
<dbReference type="PROSITE" id="PS50883">
    <property type="entry name" value="EAL"/>
    <property type="match status" value="1"/>
</dbReference>
<dbReference type="SMART" id="SM00052">
    <property type="entry name" value="EAL"/>
    <property type="match status" value="1"/>
</dbReference>
<dbReference type="InterPro" id="IPR001633">
    <property type="entry name" value="EAL_dom"/>
</dbReference>
<dbReference type="CDD" id="cd01948">
    <property type="entry name" value="EAL"/>
    <property type="match status" value="1"/>
</dbReference>
<sequence length="414" mass="43999">MQRQESGHPSDGLLDIRDMLRLVRHNLGLDVAFIGEFAGGRRIFRVVDSDAPGAVREGGSDPLAGSYCAGVAEGRLPALIPDTAAVPEARCLAATQTLPVGAHLSVPIRLSNGAVYGTFCCFGHAPDHSLNERDLAMLRIFAGLVAQRIDRDLQAESLDVARRSRVLTLLAEGGPRIVFQPVFLLDGLVPAGSEALSRFPDDRAVETWFADAARTGLQVELEHRAIANALAAHAPVWRRHAVQLGLNASPTASLDPGFAALFDASPADRIVLELTEHERIEDYGGLLAALAGLRARGMRIAVDDVGAGYSSMSRIVAIRPDIIKLDRSLVRGVDTDPMREALATALIGFADQCGCKVVAEGVETQGELALLSRLRVQAFQGYLLAGPMDVEALEALLARGGPPARRPTLVPSGG</sequence>
<dbReference type="AlphaFoldDB" id="A0A3A1WPR9"/>
<dbReference type="InterPro" id="IPR003018">
    <property type="entry name" value="GAF"/>
</dbReference>
<organism evidence="2 3">
    <name type="scientific">Aureimonas flava</name>
    <dbReference type="NCBI Taxonomy" id="2320271"/>
    <lineage>
        <taxon>Bacteria</taxon>
        <taxon>Pseudomonadati</taxon>
        <taxon>Pseudomonadota</taxon>
        <taxon>Alphaproteobacteria</taxon>
        <taxon>Hyphomicrobiales</taxon>
        <taxon>Aurantimonadaceae</taxon>
        <taxon>Aureimonas</taxon>
    </lineage>
</organism>
<keyword evidence="3" id="KW-1185">Reference proteome</keyword>
<dbReference type="Pfam" id="PF13185">
    <property type="entry name" value="GAF_2"/>
    <property type="match status" value="1"/>
</dbReference>
<evidence type="ECO:0000313" key="2">
    <source>
        <dbReference type="EMBL" id="RIY02743.1"/>
    </source>
</evidence>
<gene>
    <name evidence="2" type="ORF">D3218_05170</name>
</gene>
<dbReference type="SUPFAM" id="SSF55781">
    <property type="entry name" value="GAF domain-like"/>
    <property type="match status" value="1"/>
</dbReference>
<dbReference type="SMART" id="SM00065">
    <property type="entry name" value="GAF"/>
    <property type="match status" value="1"/>
</dbReference>
<name>A0A3A1WPR9_9HYPH</name>
<dbReference type="Gene3D" id="3.30.450.40">
    <property type="match status" value="1"/>
</dbReference>
<dbReference type="PANTHER" id="PTHR33121">
    <property type="entry name" value="CYCLIC DI-GMP PHOSPHODIESTERASE PDEF"/>
    <property type="match status" value="1"/>
</dbReference>
<dbReference type="Proteomes" id="UP000265750">
    <property type="component" value="Unassembled WGS sequence"/>
</dbReference>
<accession>A0A3A1WPR9</accession>
<dbReference type="GO" id="GO:0071111">
    <property type="term" value="F:cyclic-guanylate-specific phosphodiesterase activity"/>
    <property type="evidence" value="ECO:0007669"/>
    <property type="project" value="InterPro"/>
</dbReference>
<reference evidence="3" key="1">
    <citation type="submission" date="2018-09" db="EMBL/GenBank/DDBJ databases">
        <authorList>
            <person name="Tuo L."/>
        </authorList>
    </citation>
    <scope>NUCLEOTIDE SEQUENCE [LARGE SCALE GENOMIC DNA]</scope>
    <source>
        <strain evidence="3">M2BS4Y-1</strain>
    </source>
</reference>
<dbReference type="InterPro" id="IPR050706">
    <property type="entry name" value="Cyclic-di-GMP_PDE-like"/>
</dbReference>
<evidence type="ECO:0000259" key="1">
    <source>
        <dbReference type="PROSITE" id="PS50883"/>
    </source>
</evidence>
<dbReference type="InterPro" id="IPR029016">
    <property type="entry name" value="GAF-like_dom_sf"/>
</dbReference>
<dbReference type="PANTHER" id="PTHR33121:SF76">
    <property type="entry name" value="SIGNALING PROTEIN"/>
    <property type="match status" value="1"/>
</dbReference>
<dbReference type="EMBL" id="QYRN01000002">
    <property type="protein sequence ID" value="RIY02743.1"/>
    <property type="molecule type" value="Genomic_DNA"/>
</dbReference>